<dbReference type="PROSITE" id="PS50937">
    <property type="entry name" value="HTH_MERR_2"/>
    <property type="match status" value="1"/>
</dbReference>
<protein>
    <submittedName>
        <fullName evidence="3">Transcriptional regulator</fullName>
    </submittedName>
</protein>
<reference evidence="3 4" key="1">
    <citation type="submission" date="2017-10" db="EMBL/GenBank/DDBJ databases">
        <title>Draft genome of Longimonas halophila.</title>
        <authorList>
            <person name="Goh K.M."/>
            <person name="Shamsir M.S."/>
            <person name="Lim S.W."/>
        </authorList>
    </citation>
    <scope>NUCLEOTIDE SEQUENCE [LARGE SCALE GENOMIC DNA]</scope>
    <source>
        <strain evidence="3 4">KCTC 42399</strain>
    </source>
</reference>
<sequence>MDNEQPTYALSEVSSELGVEEHVLRYWETEFDALQPVKDEGGQRRYRASDVATARRIQELLKDEKYTIAGARQALQHDEQRRALAQRLRKLRAFLVEMQSELRAS</sequence>
<dbReference type="SUPFAM" id="SSF46955">
    <property type="entry name" value="Putative DNA-binding domain"/>
    <property type="match status" value="1"/>
</dbReference>
<organism evidence="3 4">
    <name type="scientific">Longimonas halophila</name>
    <dbReference type="NCBI Taxonomy" id="1469170"/>
    <lineage>
        <taxon>Bacteria</taxon>
        <taxon>Pseudomonadati</taxon>
        <taxon>Rhodothermota</taxon>
        <taxon>Rhodothermia</taxon>
        <taxon>Rhodothermales</taxon>
        <taxon>Salisaetaceae</taxon>
        <taxon>Longimonas</taxon>
    </lineage>
</organism>
<keyword evidence="4" id="KW-1185">Reference proteome</keyword>
<dbReference type="Gene3D" id="1.10.1660.10">
    <property type="match status" value="1"/>
</dbReference>
<evidence type="ECO:0000256" key="1">
    <source>
        <dbReference type="ARBA" id="ARBA00023125"/>
    </source>
</evidence>
<dbReference type="RefSeq" id="WP_098062104.1">
    <property type="nucleotide sequence ID" value="NZ_PDEP01000006.1"/>
</dbReference>
<dbReference type="InterPro" id="IPR047057">
    <property type="entry name" value="MerR_fam"/>
</dbReference>
<name>A0A2H3NLR2_9BACT</name>
<keyword evidence="1" id="KW-0238">DNA-binding</keyword>
<gene>
    <name evidence="3" type="ORF">CRI93_08020</name>
</gene>
<dbReference type="PANTHER" id="PTHR30204:SF15">
    <property type="entry name" value="BLL5018 PROTEIN"/>
    <property type="match status" value="1"/>
</dbReference>
<accession>A0A2H3NLR2</accession>
<dbReference type="Proteomes" id="UP000221024">
    <property type="component" value="Unassembled WGS sequence"/>
</dbReference>
<dbReference type="AlphaFoldDB" id="A0A2H3NLR2"/>
<dbReference type="GO" id="GO:0003700">
    <property type="term" value="F:DNA-binding transcription factor activity"/>
    <property type="evidence" value="ECO:0007669"/>
    <property type="project" value="InterPro"/>
</dbReference>
<dbReference type="GO" id="GO:0003677">
    <property type="term" value="F:DNA binding"/>
    <property type="evidence" value="ECO:0007669"/>
    <property type="project" value="UniProtKB-KW"/>
</dbReference>
<evidence type="ECO:0000313" key="4">
    <source>
        <dbReference type="Proteomes" id="UP000221024"/>
    </source>
</evidence>
<dbReference type="OrthoDB" id="9810140at2"/>
<evidence type="ECO:0000259" key="2">
    <source>
        <dbReference type="PROSITE" id="PS50937"/>
    </source>
</evidence>
<dbReference type="Pfam" id="PF13411">
    <property type="entry name" value="MerR_1"/>
    <property type="match status" value="1"/>
</dbReference>
<dbReference type="CDD" id="cd04765">
    <property type="entry name" value="HTH_MlrA-like_sg2"/>
    <property type="match status" value="1"/>
</dbReference>
<dbReference type="InterPro" id="IPR000551">
    <property type="entry name" value="MerR-type_HTH_dom"/>
</dbReference>
<dbReference type="EMBL" id="PDEP01000006">
    <property type="protein sequence ID" value="PEN07076.1"/>
    <property type="molecule type" value="Genomic_DNA"/>
</dbReference>
<evidence type="ECO:0000313" key="3">
    <source>
        <dbReference type="EMBL" id="PEN07076.1"/>
    </source>
</evidence>
<dbReference type="InterPro" id="IPR009061">
    <property type="entry name" value="DNA-bd_dom_put_sf"/>
</dbReference>
<proteinExistence type="predicted"/>
<dbReference type="SMART" id="SM00422">
    <property type="entry name" value="HTH_MERR"/>
    <property type="match status" value="1"/>
</dbReference>
<comment type="caution">
    <text evidence="3">The sequence shown here is derived from an EMBL/GenBank/DDBJ whole genome shotgun (WGS) entry which is preliminary data.</text>
</comment>
<feature type="domain" description="HTH merR-type" evidence="2">
    <location>
        <begin position="7"/>
        <end position="77"/>
    </location>
</feature>
<dbReference type="PANTHER" id="PTHR30204">
    <property type="entry name" value="REDOX-CYCLING DRUG-SENSING TRANSCRIPTIONAL ACTIVATOR SOXR"/>
    <property type="match status" value="1"/>
</dbReference>